<evidence type="ECO:0000256" key="10">
    <source>
        <dbReference type="RuleBase" id="RU362004"/>
    </source>
</evidence>
<dbReference type="Proteomes" id="UP001234989">
    <property type="component" value="Chromosome 10"/>
</dbReference>
<evidence type="ECO:0000256" key="2">
    <source>
        <dbReference type="ARBA" id="ARBA00004496"/>
    </source>
</evidence>
<dbReference type="FunFam" id="3.30.70.330:FF:000003">
    <property type="entry name" value="Polyadenylate-binding protein"/>
    <property type="match status" value="1"/>
</dbReference>
<dbReference type="InterPro" id="IPR012677">
    <property type="entry name" value="Nucleotide-bd_a/b_plait_sf"/>
</dbReference>
<feature type="domain" description="PABC" evidence="12">
    <location>
        <begin position="543"/>
        <end position="620"/>
    </location>
</feature>
<dbReference type="Gene3D" id="3.30.70.330">
    <property type="match status" value="4"/>
</dbReference>
<feature type="domain" description="RRM" evidence="11">
    <location>
        <begin position="191"/>
        <end position="268"/>
    </location>
</feature>
<dbReference type="GO" id="GO:0005634">
    <property type="term" value="C:nucleus"/>
    <property type="evidence" value="ECO:0007669"/>
    <property type="project" value="UniProtKB-SubCell"/>
</dbReference>
<keyword evidence="6 9" id="KW-0694">RNA-binding</keyword>
<accession>A0AAF0USD4</accession>
<reference evidence="13" key="1">
    <citation type="submission" date="2023-08" db="EMBL/GenBank/DDBJ databases">
        <title>A de novo genome assembly of Solanum verrucosum Schlechtendal, a Mexican diploid species geographically isolated from the other diploid A-genome species in potato relatives.</title>
        <authorList>
            <person name="Hosaka K."/>
        </authorList>
    </citation>
    <scope>NUCLEOTIDE SEQUENCE</scope>
    <source>
        <tissue evidence="13">Young leaves</tissue>
    </source>
</reference>
<evidence type="ECO:0000256" key="9">
    <source>
        <dbReference type="PROSITE-ProRule" id="PRU00176"/>
    </source>
</evidence>
<organism evidence="13 14">
    <name type="scientific">Solanum verrucosum</name>
    <dbReference type="NCBI Taxonomy" id="315347"/>
    <lineage>
        <taxon>Eukaryota</taxon>
        <taxon>Viridiplantae</taxon>
        <taxon>Streptophyta</taxon>
        <taxon>Embryophyta</taxon>
        <taxon>Tracheophyta</taxon>
        <taxon>Spermatophyta</taxon>
        <taxon>Magnoliopsida</taxon>
        <taxon>eudicotyledons</taxon>
        <taxon>Gunneridae</taxon>
        <taxon>Pentapetalae</taxon>
        <taxon>asterids</taxon>
        <taxon>lamiids</taxon>
        <taxon>Solanales</taxon>
        <taxon>Solanaceae</taxon>
        <taxon>Solanoideae</taxon>
        <taxon>Solaneae</taxon>
        <taxon>Solanum</taxon>
    </lineage>
</organism>
<dbReference type="Pfam" id="PF00658">
    <property type="entry name" value="MLLE"/>
    <property type="match status" value="1"/>
</dbReference>
<feature type="domain" description="RRM" evidence="11">
    <location>
        <begin position="100"/>
        <end position="177"/>
    </location>
</feature>
<dbReference type="PANTHER" id="PTHR24012">
    <property type="entry name" value="RNA BINDING PROTEIN"/>
    <property type="match status" value="1"/>
</dbReference>
<proteinExistence type="inferred from homology"/>
<name>A0AAF0USD4_SOLVR</name>
<dbReference type="FunFam" id="3.30.70.330:FF:000782">
    <property type="entry name" value="Polyadenylate-binding protein"/>
    <property type="match status" value="1"/>
</dbReference>
<dbReference type="FunFam" id="3.30.70.330:FF:000499">
    <property type="entry name" value="Polyadenylate-binding protein"/>
    <property type="match status" value="1"/>
</dbReference>
<dbReference type="CDD" id="cd12379">
    <property type="entry name" value="RRM2_I_PABPs"/>
    <property type="match status" value="1"/>
</dbReference>
<evidence type="ECO:0000256" key="1">
    <source>
        <dbReference type="ARBA" id="ARBA00004123"/>
    </source>
</evidence>
<keyword evidence="4 10" id="KW-0963">Cytoplasm</keyword>
<evidence type="ECO:0000256" key="6">
    <source>
        <dbReference type="ARBA" id="ARBA00022884"/>
    </source>
</evidence>
<dbReference type="Gene3D" id="1.10.1900.10">
    <property type="entry name" value="c-terminal domain of poly(a) binding protein"/>
    <property type="match status" value="1"/>
</dbReference>
<dbReference type="InterPro" id="IPR000504">
    <property type="entry name" value="RRM_dom"/>
</dbReference>
<evidence type="ECO:0000256" key="8">
    <source>
        <dbReference type="ARBA" id="ARBA00054110"/>
    </source>
</evidence>
<comment type="similarity">
    <text evidence="3 10">Belongs to the polyadenylate-binding protein type-1 family.</text>
</comment>
<dbReference type="InterPro" id="IPR036053">
    <property type="entry name" value="PABP-dom"/>
</dbReference>
<dbReference type="CDD" id="cd12381">
    <property type="entry name" value="RRM4_I_PABPs"/>
    <property type="match status" value="1"/>
</dbReference>
<dbReference type="AlphaFoldDB" id="A0AAF0USD4"/>
<keyword evidence="14" id="KW-1185">Reference proteome</keyword>
<keyword evidence="5" id="KW-0677">Repeat</keyword>
<comment type="subcellular location">
    <subcellularLocation>
        <location evidence="2 10">Cytoplasm</location>
    </subcellularLocation>
    <subcellularLocation>
        <location evidence="1">Nucleus</location>
    </subcellularLocation>
</comment>
<comment type="function">
    <text evidence="8">Binds the poly(A) tail of mRNA. Appears to be an important mediator of the multiple roles of the poly(A) tail in mRNA biogenesis, stability and translation.</text>
</comment>
<evidence type="ECO:0000256" key="7">
    <source>
        <dbReference type="ARBA" id="ARBA00023242"/>
    </source>
</evidence>
<dbReference type="InterPro" id="IPR045305">
    <property type="entry name" value="RRM2_I_PABPs"/>
</dbReference>
<dbReference type="SUPFAM" id="SSF54928">
    <property type="entry name" value="RNA-binding domain, RBD"/>
    <property type="match status" value="3"/>
</dbReference>
<evidence type="ECO:0000256" key="5">
    <source>
        <dbReference type="ARBA" id="ARBA00022737"/>
    </source>
</evidence>
<sequence length="641" mass="70535">MAVPPTVLATPSSLYVGDLHHDVSDGQLFDFFSEFKSLASVRVCRDSSTGRSLCYGYVNFVSPQDAIRAIEVKNNSTLNGKVMRVSWSLRDPDARRSGKGNVFIKNISDTIDNAKLQEMFQKFGNILSCKIVTHEDGKSKGYGFVQFGSEESADAAIEKLNGIMAGDKQMYVGKFVKKTDRVSPNPDAKYTNLYFKNLDVDISEEYLREKFSGFGTIISLVIAKDESGAPKGFGFVNFDNPDDARKAAEAMNGSPVGSKTLYVARAQKKAERKQLLKRLFEERRREQIVKYQGSNVYVKNIDDDVTEYELHQLFSQCGTITSAKVMQDEKGLSKGFGFVCFSTAEEAYNAVNTFYGFMLHRKPLYVAIAQRKEERQAQLQLQHAQRLAGLTGASAMYPGAYPPLYYPGHGVVPQVPARPGLMYQSLAMRPGWGTNGFTNTPRPSYQPAPVPMIYGEGGYSLHLIFQIPNTYRPYRQNRGRMNGYMPASNVTNVQPSGQPAVSSKDSQRAGQVRFAPNGQTRDVTRGSFVSNAGSMAVGSAADGTEMLSTLLASANSDQQKQILGERLYPLVGKHKPELASKITGMLLEMDNAELLLLLESPESLAAKVEEAVEVLKLSNAKVSSQESLQPSFLSAPEVAVN</sequence>
<gene>
    <name evidence="13" type="ORF">MTR67_045503</name>
</gene>
<evidence type="ECO:0000313" key="13">
    <source>
        <dbReference type="EMBL" id="WMV52118.1"/>
    </source>
</evidence>
<evidence type="ECO:0000256" key="3">
    <source>
        <dbReference type="ARBA" id="ARBA00008557"/>
    </source>
</evidence>
<dbReference type="SUPFAM" id="SSF63570">
    <property type="entry name" value="PABC (PABP) domain"/>
    <property type="match status" value="1"/>
</dbReference>
<evidence type="ECO:0000256" key="4">
    <source>
        <dbReference type="ARBA" id="ARBA00022490"/>
    </source>
</evidence>
<protein>
    <recommendedName>
        <fullName evidence="10">Polyadenylate-binding protein</fullName>
        <shortName evidence="10">PABP</shortName>
    </recommendedName>
</protein>
<dbReference type="SMART" id="SM00360">
    <property type="entry name" value="RRM"/>
    <property type="match status" value="4"/>
</dbReference>
<dbReference type="SMART" id="SM00517">
    <property type="entry name" value="PolyA"/>
    <property type="match status" value="1"/>
</dbReference>
<evidence type="ECO:0000259" key="11">
    <source>
        <dbReference type="PROSITE" id="PS50102"/>
    </source>
</evidence>
<keyword evidence="7" id="KW-0539">Nucleus</keyword>
<evidence type="ECO:0000259" key="12">
    <source>
        <dbReference type="PROSITE" id="PS51309"/>
    </source>
</evidence>
<dbReference type="EMBL" id="CP133621">
    <property type="protein sequence ID" value="WMV52118.1"/>
    <property type="molecule type" value="Genomic_DNA"/>
</dbReference>
<evidence type="ECO:0000313" key="14">
    <source>
        <dbReference type="Proteomes" id="UP001234989"/>
    </source>
</evidence>
<feature type="domain" description="RRM" evidence="11">
    <location>
        <begin position="12"/>
        <end position="90"/>
    </location>
</feature>
<dbReference type="GO" id="GO:0003723">
    <property type="term" value="F:RNA binding"/>
    <property type="evidence" value="ECO:0007669"/>
    <property type="project" value="UniProtKB-UniRule"/>
</dbReference>
<dbReference type="GO" id="GO:0005737">
    <property type="term" value="C:cytoplasm"/>
    <property type="evidence" value="ECO:0007669"/>
    <property type="project" value="UniProtKB-SubCell"/>
</dbReference>
<dbReference type="Pfam" id="PF00076">
    <property type="entry name" value="RRM_1"/>
    <property type="match status" value="4"/>
</dbReference>
<feature type="domain" description="RRM" evidence="11">
    <location>
        <begin position="294"/>
        <end position="371"/>
    </location>
</feature>
<dbReference type="InterPro" id="IPR002004">
    <property type="entry name" value="PABP_HYD_C"/>
</dbReference>
<dbReference type="InterPro" id="IPR006515">
    <property type="entry name" value="PABP_1234"/>
</dbReference>
<dbReference type="InterPro" id="IPR035979">
    <property type="entry name" value="RBD_domain_sf"/>
</dbReference>
<dbReference type="PROSITE" id="PS50102">
    <property type="entry name" value="RRM"/>
    <property type="match status" value="4"/>
</dbReference>
<dbReference type="FunFam" id="3.30.70.330:FF:000500">
    <property type="entry name" value="Polyadenylate-binding protein"/>
    <property type="match status" value="1"/>
</dbReference>
<dbReference type="NCBIfam" id="TIGR01628">
    <property type="entry name" value="PABP-1234"/>
    <property type="match status" value="1"/>
</dbReference>
<dbReference type="PROSITE" id="PS51309">
    <property type="entry name" value="PABC"/>
    <property type="match status" value="1"/>
</dbReference>
<dbReference type="FunFam" id="1.10.1900.10:FF:000004">
    <property type="entry name" value="Polyadenylate-binding protein"/>
    <property type="match status" value="1"/>
</dbReference>